<dbReference type="VEuPathDB" id="FungiDB:CPSG_02529"/>
<evidence type="ECO:0000313" key="1">
    <source>
        <dbReference type="EMBL" id="EFW20686.1"/>
    </source>
</evidence>
<dbReference type="EMBL" id="GL636488">
    <property type="protein sequence ID" value="EFW20686.1"/>
    <property type="molecule type" value="Genomic_DNA"/>
</dbReference>
<evidence type="ECO:0000313" key="2">
    <source>
        <dbReference type="Proteomes" id="UP000002497"/>
    </source>
</evidence>
<name>E9CXK9_COCPS</name>
<reference evidence="2" key="2">
    <citation type="submission" date="2010-03" db="EMBL/GenBank/DDBJ databases">
        <title>The genome sequence of Coccidioides posadasii strain Silveira.</title>
        <authorList>
            <consortium name="The Broad Institute Genome Sequencing Center for Infectious Disease"/>
            <person name="Neafsey D."/>
            <person name="Orbach M."/>
            <person name="Henn M.R."/>
            <person name="Cole G.T."/>
            <person name="Galgiani J."/>
            <person name="Gardner M.J."/>
            <person name="Kirkland T.N."/>
            <person name="Taylor J.W."/>
            <person name="Young S.K."/>
            <person name="Zeng Q."/>
            <person name="Koehrsen M."/>
            <person name="Alvarado L."/>
            <person name="Berlin A."/>
            <person name="Borenstein D."/>
            <person name="Chapman S.B."/>
            <person name="Chen Z."/>
            <person name="Engels R."/>
            <person name="Freedman E."/>
            <person name="Gellesch M."/>
            <person name="Goldberg J."/>
            <person name="Griggs A."/>
            <person name="Gujja S."/>
            <person name="Heilman E."/>
            <person name="Heiman D."/>
            <person name="Howarth C."/>
            <person name="Jen D."/>
            <person name="Larson L."/>
            <person name="Mehta T."/>
            <person name="Neiman D."/>
            <person name="Park D."/>
            <person name="Pearson M."/>
            <person name="Richards J."/>
            <person name="Roberts A."/>
            <person name="Saif S."/>
            <person name="Shea T."/>
            <person name="Shenoy N."/>
            <person name="Sisk P."/>
            <person name="Stolte C."/>
            <person name="Sykes S."/>
            <person name="Walk T."/>
            <person name="White J."/>
            <person name="Yandava C."/>
            <person name="Haas B."/>
            <person name="Nusbaum C."/>
            <person name="Birren B."/>
        </authorList>
    </citation>
    <scope>NUCLEOTIDE SEQUENCE [LARGE SCALE GENOMIC DNA]</scope>
    <source>
        <strain evidence="2">RMSCC 757 / Silveira</strain>
    </source>
</reference>
<dbReference type="OMA" id="DCAMKRE"/>
<keyword evidence="2" id="KW-1185">Reference proteome</keyword>
<sequence length="214" mass="23645">MTSTCHFTTAEPFALSFSLFAAVVSQWRVRMGSALWRLFRVDSVAAAAAVPDFFVGSAYSSINPRNKSGPKGRNTPFPSPRPLVKLPMPQPVLHSHLRSRINGDCAMKREIRLGKPDHSGGLFKSCPGPPAAGALHPPIYNHGDPSQTLNITIDVAPILQPDILDLYATLPCRRRRNESRQHQDSSRHHLSKSWRVLFSLGIRQRQASGRATHA</sequence>
<gene>
    <name evidence="1" type="ORF">CPSG_02529</name>
</gene>
<dbReference type="AlphaFoldDB" id="E9CXK9"/>
<dbReference type="HOGENOM" id="CLU_1288798_0_0_1"/>
<reference evidence="2" key="1">
    <citation type="journal article" date="2010" name="Genome Res.">
        <title>Population genomic sequencing of Coccidioides fungi reveals recent hybridization and transposon control.</title>
        <authorList>
            <person name="Neafsey D.E."/>
            <person name="Barker B.M."/>
            <person name="Sharpton T.J."/>
            <person name="Stajich J.E."/>
            <person name="Park D.J."/>
            <person name="Whiston E."/>
            <person name="Hung C.-Y."/>
            <person name="McMahan C."/>
            <person name="White J."/>
            <person name="Sykes S."/>
            <person name="Heiman D."/>
            <person name="Young S."/>
            <person name="Zeng Q."/>
            <person name="Abouelleil A."/>
            <person name="Aftuck L."/>
            <person name="Bessette D."/>
            <person name="Brown A."/>
            <person name="FitzGerald M."/>
            <person name="Lui A."/>
            <person name="Macdonald J.P."/>
            <person name="Priest M."/>
            <person name="Orbach M.J."/>
            <person name="Galgiani J.N."/>
            <person name="Kirkland T.N."/>
            <person name="Cole G.T."/>
            <person name="Birren B.W."/>
            <person name="Henn M.R."/>
            <person name="Taylor J.W."/>
            <person name="Rounsley S.D."/>
        </authorList>
    </citation>
    <scope>NUCLEOTIDE SEQUENCE [LARGE SCALE GENOMIC DNA]</scope>
    <source>
        <strain evidence="2">RMSCC 757 / Silveira</strain>
    </source>
</reference>
<organism evidence="2">
    <name type="scientific">Coccidioides posadasii (strain RMSCC 757 / Silveira)</name>
    <name type="common">Valley fever fungus</name>
    <dbReference type="NCBI Taxonomy" id="443226"/>
    <lineage>
        <taxon>Eukaryota</taxon>
        <taxon>Fungi</taxon>
        <taxon>Dikarya</taxon>
        <taxon>Ascomycota</taxon>
        <taxon>Pezizomycotina</taxon>
        <taxon>Eurotiomycetes</taxon>
        <taxon>Eurotiomycetidae</taxon>
        <taxon>Onygenales</taxon>
        <taxon>Onygenaceae</taxon>
        <taxon>Coccidioides</taxon>
    </lineage>
</organism>
<proteinExistence type="predicted"/>
<dbReference type="Proteomes" id="UP000002497">
    <property type="component" value="Unassembled WGS sequence"/>
</dbReference>
<accession>E9CXK9</accession>
<protein>
    <submittedName>
        <fullName evidence="1">Uncharacterized protein</fullName>
    </submittedName>
</protein>